<dbReference type="Proteomes" id="UP000681340">
    <property type="component" value="Unassembled WGS sequence"/>
</dbReference>
<accession>A0A919VI23</accession>
<keyword evidence="1" id="KW-1133">Transmembrane helix</keyword>
<reference evidence="2" key="1">
    <citation type="submission" date="2021-03" db="EMBL/GenBank/DDBJ databases">
        <title>Whole genome shotgun sequence of Actinoplanes auranticolor NBRC 12245.</title>
        <authorList>
            <person name="Komaki H."/>
            <person name="Tamura T."/>
        </authorList>
    </citation>
    <scope>NUCLEOTIDE SEQUENCE</scope>
    <source>
        <strain evidence="2">NBRC 12245</strain>
    </source>
</reference>
<organism evidence="2 3">
    <name type="scientific">Actinoplanes auranticolor</name>
    <dbReference type="NCBI Taxonomy" id="47988"/>
    <lineage>
        <taxon>Bacteria</taxon>
        <taxon>Bacillati</taxon>
        <taxon>Actinomycetota</taxon>
        <taxon>Actinomycetes</taxon>
        <taxon>Micromonosporales</taxon>
        <taxon>Micromonosporaceae</taxon>
        <taxon>Actinoplanes</taxon>
    </lineage>
</organism>
<dbReference type="RefSeq" id="WP_212986258.1">
    <property type="nucleotide sequence ID" value="NZ_BAABEA010000029.1"/>
</dbReference>
<feature type="transmembrane region" description="Helical" evidence="1">
    <location>
        <begin position="193"/>
        <end position="211"/>
    </location>
</feature>
<evidence type="ECO:0008006" key="4">
    <source>
        <dbReference type="Google" id="ProtNLM"/>
    </source>
</evidence>
<feature type="transmembrane region" description="Helical" evidence="1">
    <location>
        <begin position="84"/>
        <end position="103"/>
    </location>
</feature>
<keyword evidence="3" id="KW-1185">Reference proteome</keyword>
<comment type="caution">
    <text evidence="2">The sequence shown here is derived from an EMBL/GenBank/DDBJ whole genome shotgun (WGS) entry which is preliminary data.</text>
</comment>
<evidence type="ECO:0000256" key="1">
    <source>
        <dbReference type="SAM" id="Phobius"/>
    </source>
</evidence>
<proteinExistence type="predicted"/>
<feature type="transmembrane region" description="Helical" evidence="1">
    <location>
        <begin position="51"/>
        <end position="72"/>
    </location>
</feature>
<feature type="transmembrane region" description="Helical" evidence="1">
    <location>
        <begin position="130"/>
        <end position="152"/>
    </location>
</feature>
<sequence length="220" mass="22570">MSSVGPSRLLLLCGLLAGPLFVVTFLLEGASRDGYDPLRHPVSSLALGPGGWVQIGAFLTAGLLTLAFAVGLRRSLGRGPGSAAGPLLIGVWGVGLLGAGVFVTDPVSGYPAGTPATPDAPSRPGLLHDLAFSLPGFVGFAAAMVVLTYAFARRHAPGWAIYSGLSAIAFLVLFVLASAGFAQDPRWVSTAGLLQRLAVGVGWLWLGLLAARRLTVREAA</sequence>
<feature type="transmembrane region" description="Helical" evidence="1">
    <location>
        <begin position="159"/>
        <end position="181"/>
    </location>
</feature>
<gene>
    <name evidence="2" type="ORF">Aau02nite_00970</name>
</gene>
<protein>
    <recommendedName>
        <fullName evidence="4">DUF998 domain-containing protein</fullName>
    </recommendedName>
</protein>
<name>A0A919VI23_9ACTN</name>
<keyword evidence="1" id="KW-0812">Transmembrane</keyword>
<keyword evidence="1" id="KW-0472">Membrane</keyword>
<evidence type="ECO:0000313" key="2">
    <source>
        <dbReference type="EMBL" id="GIM62960.1"/>
    </source>
</evidence>
<dbReference type="Pfam" id="PF06197">
    <property type="entry name" value="DUF998"/>
    <property type="match status" value="1"/>
</dbReference>
<dbReference type="EMBL" id="BOQL01000001">
    <property type="protein sequence ID" value="GIM62960.1"/>
    <property type="molecule type" value="Genomic_DNA"/>
</dbReference>
<evidence type="ECO:0000313" key="3">
    <source>
        <dbReference type="Proteomes" id="UP000681340"/>
    </source>
</evidence>
<dbReference type="AlphaFoldDB" id="A0A919VI23"/>
<dbReference type="InterPro" id="IPR009339">
    <property type="entry name" value="DUF998"/>
</dbReference>